<dbReference type="Gene3D" id="2.40.420.20">
    <property type="match status" value="1"/>
</dbReference>
<dbReference type="InterPro" id="IPR051909">
    <property type="entry name" value="MFP_Cation_Efflux"/>
</dbReference>
<keyword evidence="1" id="KW-0813">Transport</keyword>
<evidence type="ECO:0000256" key="1">
    <source>
        <dbReference type="ARBA" id="ARBA00022448"/>
    </source>
</evidence>
<evidence type="ECO:0000313" key="4">
    <source>
        <dbReference type="Proteomes" id="UP001176960"/>
    </source>
</evidence>
<comment type="caution">
    <text evidence="3">The sequence shown here is derived from an EMBL/GenBank/DDBJ whole genome shotgun (WGS) entry which is preliminary data.</text>
</comment>
<gene>
    <name evidence="3" type="ORF">LMG32879_002574</name>
</gene>
<dbReference type="PANTHER" id="PTHR30097:SF4">
    <property type="entry name" value="SLR6042 PROTEIN"/>
    <property type="match status" value="1"/>
</dbReference>
<proteinExistence type="predicted"/>
<accession>A0AA35XXA7</accession>
<evidence type="ECO:0000313" key="3">
    <source>
        <dbReference type="EMBL" id="CAI9121722.1"/>
    </source>
</evidence>
<dbReference type="Pfam" id="PF25975">
    <property type="entry name" value="CzcB_C"/>
    <property type="match status" value="1"/>
</dbReference>
<protein>
    <recommendedName>
        <fullName evidence="2">CzcB-like C-terminal circularly permuted SH3-like domain-containing protein</fullName>
    </recommendedName>
</protein>
<dbReference type="GO" id="GO:0060003">
    <property type="term" value="P:copper ion export"/>
    <property type="evidence" value="ECO:0007669"/>
    <property type="project" value="TreeGrafter"/>
</dbReference>
<reference evidence="3" key="1">
    <citation type="submission" date="2023-03" db="EMBL/GenBank/DDBJ databases">
        <authorList>
            <person name="Cleenwerck I."/>
        </authorList>
    </citation>
    <scope>NUCLEOTIDE SEQUENCE</scope>
    <source>
        <strain evidence="3">LMG 32879</strain>
    </source>
</reference>
<dbReference type="EMBL" id="CATKSH010000021">
    <property type="protein sequence ID" value="CAI9121722.1"/>
    <property type="molecule type" value="Genomic_DNA"/>
</dbReference>
<dbReference type="RefSeq" id="WP_289843708.1">
    <property type="nucleotide sequence ID" value="NZ_CATKSH010000021.1"/>
</dbReference>
<dbReference type="PANTHER" id="PTHR30097">
    <property type="entry name" value="CATION EFFLUX SYSTEM PROTEIN CUSB"/>
    <property type="match status" value="1"/>
</dbReference>
<name>A0AA35XXA7_9PROT</name>
<organism evidence="3 4">
    <name type="scientific">Brytella acorum</name>
    <dbReference type="NCBI Taxonomy" id="2959299"/>
    <lineage>
        <taxon>Bacteria</taxon>
        <taxon>Pseudomonadati</taxon>
        <taxon>Pseudomonadota</taxon>
        <taxon>Alphaproteobacteria</taxon>
        <taxon>Acetobacterales</taxon>
        <taxon>Acetobacteraceae</taxon>
        <taxon>Brytella</taxon>
    </lineage>
</organism>
<dbReference type="Gene3D" id="2.40.30.170">
    <property type="match status" value="1"/>
</dbReference>
<dbReference type="Proteomes" id="UP001176960">
    <property type="component" value="Unassembled WGS sequence"/>
</dbReference>
<evidence type="ECO:0000259" key="2">
    <source>
        <dbReference type="Pfam" id="PF25975"/>
    </source>
</evidence>
<dbReference type="AlphaFoldDB" id="A0AA35XXA7"/>
<dbReference type="GO" id="GO:0015679">
    <property type="term" value="P:plasma membrane copper ion transport"/>
    <property type="evidence" value="ECO:0007669"/>
    <property type="project" value="TreeGrafter"/>
</dbReference>
<sequence length="134" mass="13806">MRISGEGPGDSVEGQVTTIDGLADPQTGLVRVVSVLSHASEAFRPGVMLDVSIETDQSVGGLVVPRSAVQTLGGESVVFVANGVGHFIPHVVRTGVGNESDVLIEGGIHQGDRIVTRGSFALKSMTLLAQTDGE</sequence>
<feature type="domain" description="CzcB-like C-terminal circularly permuted SH3-like" evidence="2">
    <location>
        <begin position="63"/>
        <end position="123"/>
    </location>
</feature>
<dbReference type="InterPro" id="IPR058649">
    <property type="entry name" value="CzcB_C"/>
</dbReference>
<keyword evidence="4" id="KW-1185">Reference proteome</keyword>
<dbReference type="GO" id="GO:0030313">
    <property type="term" value="C:cell envelope"/>
    <property type="evidence" value="ECO:0007669"/>
    <property type="project" value="TreeGrafter"/>
</dbReference>